<feature type="compositionally biased region" description="Basic and acidic residues" evidence="1">
    <location>
        <begin position="227"/>
        <end position="241"/>
    </location>
</feature>
<gene>
    <name evidence="2" type="ORF">HINF_LOCUS12511</name>
</gene>
<feature type="region of interest" description="Disordered" evidence="1">
    <location>
        <begin position="208"/>
        <end position="241"/>
    </location>
</feature>
<dbReference type="EMBL" id="CAXDID020000028">
    <property type="protein sequence ID" value="CAL5992289.1"/>
    <property type="molecule type" value="Genomic_DNA"/>
</dbReference>
<evidence type="ECO:0000256" key="1">
    <source>
        <dbReference type="SAM" id="MobiDB-lite"/>
    </source>
</evidence>
<dbReference type="Proteomes" id="UP001642409">
    <property type="component" value="Unassembled WGS sequence"/>
</dbReference>
<evidence type="ECO:0000313" key="2">
    <source>
        <dbReference type="EMBL" id="CAL5992289.1"/>
    </source>
</evidence>
<comment type="caution">
    <text evidence="2">The sequence shown here is derived from an EMBL/GenBank/DDBJ whole genome shotgun (WGS) entry which is preliminary data.</text>
</comment>
<evidence type="ECO:0000313" key="3">
    <source>
        <dbReference type="Proteomes" id="UP001642409"/>
    </source>
</evidence>
<organism evidence="2 3">
    <name type="scientific">Hexamita inflata</name>
    <dbReference type="NCBI Taxonomy" id="28002"/>
    <lineage>
        <taxon>Eukaryota</taxon>
        <taxon>Metamonada</taxon>
        <taxon>Diplomonadida</taxon>
        <taxon>Hexamitidae</taxon>
        <taxon>Hexamitinae</taxon>
        <taxon>Hexamita</taxon>
    </lineage>
</organism>
<sequence>MNQLQTQLKLQLQKQLQTEPELLTYNVMMLSDKAYKICFVNASLELNMNVNKLQLIFQNIVMQELVSKQIIIQSQKIMQPEYQRPTHRICKRFTDFEILFEKSIQKVLLNYGIDECENSYELCRQINMCLQLTNKKNFWGNVQQLIPEKTDKQLREYYQKSFQRLMYESLTDEDDIRDEQVQPAIQEHPLNQTFHSNPHTLSHYQIKSNQYSYTGERGARRQPLSAKDPHKPSEHHTESHT</sequence>
<proteinExistence type="predicted"/>
<reference evidence="2 3" key="1">
    <citation type="submission" date="2024-07" db="EMBL/GenBank/DDBJ databases">
        <authorList>
            <person name="Akdeniz Z."/>
        </authorList>
    </citation>
    <scope>NUCLEOTIDE SEQUENCE [LARGE SCALE GENOMIC DNA]</scope>
</reference>
<keyword evidence="3" id="KW-1185">Reference proteome</keyword>
<protein>
    <submittedName>
        <fullName evidence="2">Hypothetical_protein</fullName>
    </submittedName>
</protein>
<dbReference type="Gene3D" id="1.10.10.60">
    <property type="entry name" value="Homeodomain-like"/>
    <property type="match status" value="1"/>
</dbReference>
<name>A0ABP1HG33_9EUKA</name>
<accession>A0ABP1HG33</accession>